<feature type="region of interest" description="Disordered" evidence="4">
    <location>
        <begin position="65"/>
        <end position="84"/>
    </location>
</feature>
<evidence type="ECO:0000256" key="3">
    <source>
        <dbReference type="RuleBase" id="RU369035"/>
    </source>
</evidence>
<gene>
    <name evidence="6" type="ORF">BD324DRAFT_667355</name>
</gene>
<dbReference type="STRING" id="4999.A0A1Y1UQX0"/>
<comment type="caution">
    <text evidence="6">The sequence shown here is derived from an EMBL/GenBank/DDBJ whole genome shotgun (WGS) entry which is preliminary data.</text>
</comment>
<evidence type="ECO:0000259" key="5">
    <source>
        <dbReference type="Pfam" id="PF05843"/>
    </source>
</evidence>
<feature type="region of interest" description="Disordered" evidence="4">
    <location>
        <begin position="30"/>
        <end position="55"/>
    </location>
</feature>
<protein>
    <recommendedName>
        <fullName evidence="3">mRNA 3'-end-processing protein RNA14</fullName>
    </recommendedName>
</protein>
<feature type="region of interest" description="Disordered" evidence="4">
    <location>
        <begin position="188"/>
        <end position="210"/>
    </location>
</feature>
<dbReference type="PANTHER" id="PTHR19980">
    <property type="entry name" value="RNA CLEAVAGE STIMULATION FACTOR"/>
    <property type="match status" value="1"/>
</dbReference>
<keyword evidence="3" id="KW-0963">Cytoplasm</keyword>
<dbReference type="PANTHER" id="PTHR19980:SF0">
    <property type="entry name" value="CLEAVAGE STIMULATION FACTOR SUBUNIT 3"/>
    <property type="match status" value="1"/>
</dbReference>
<dbReference type="GO" id="GO:0180010">
    <property type="term" value="P:co-transcriptional mRNA 3'-end processing, cleavage and polyadenylation pathway"/>
    <property type="evidence" value="ECO:0007669"/>
    <property type="project" value="UniProtKB-UniRule"/>
</dbReference>
<dbReference type="InterPro" id="IPR045243">
    <property type="entry name" value="Rna14-like"/>
</dbReference>
<dbReference type="Proteomes" id="UP000193218">
    <property type="component" value="Unassembled WGS sequence"/>
</dbReference>
<keyword evidence="7" id="KW-1185">Reference proteome</keyword>
<feature type="compositionally biased region" description="Low complexity" evidence="4">
    <location>
        <begin position="40"/>
        <end position="50"/>
    </location>
</feature>
<dbReference type="GO" id="GO:0003729">
    <property type="term" value="F:mRNA binding"/>
    <property type="evidence" value="ECO:0007669"/>
    <property type="project" value="TreeGrafter"/>
</dbReference>
<evidence type="ECO:0000313" key="6">
    <source>
        <dbReference type="EMBL" id="ORX39874.1"/>
    </source>
</evidence>
<feature type="domain" description="Suppressor of forked" evidence="5">
    <location>
        <begin position="268"/>
        <end position="845"/>
    </location>
</feature>
<dbReference type="Gene3D" id="1.25.40.1040">
    <property type="match status" value="1"/>
</dbReference>
<accession>A0A1Y1UQX0</accession>
<evidence type="ECO:0000256" key="4">
    <source>
        <dbReference type="SAM" id="MobiDB-lite"/>
    </source>
</evidence>
<dbReference type="EMBL" id="NBSH01000002">
    <property type="protein sequence ID" value="ORX39874.1"/>
    <property type="molecule type" value="Genomic_DNA"/>
</dbReference>
<keyword evidence="1" id="KW-0677">Repeat</keyword>
<reference evidence="6 7" key="1">
    <citation type="submission" date="2017-03" db="EMBL/GenBank/DDBJ databases">
        <title>Widespread Adenine N6-methylation of Active Genes in Fungi.</title>
        <authorList>
            <consortium name="DOE Joint Genome Institute"/>
            <person name="Mondo S.J."/>
            <person name="Dannebaum R.O."/>
            <person name="Kuo R.C."/>
            <person name="Louie K.B."/>
            <person name="Bewick A.J."/>
            <person name="Labutti K."/>
            <person name="Haridas S."/>
            <person name="Kuo A."/>
            <person name="Salamov A."/>
            <person name="Ahrendt S.R."/>
            <person name="Lau R."/>
            <person name="Bowen B.P."/>
            <person name="Lipzen A."/>
            <person name="Sullivan W."/>
            <person name="Andreopoulos W.B."/>
            <person name="Clum A."/>
            <person name="Lindquist E."/>
            <person name="Daum C."/>
            <person name="Northen T.R."/>
            <person name="Ramamoorthy G."/>
            <person name="Schmitz R.J."/>
            <person name="Gryganskyi A."/>
            <person name="Culley D."/>
            <person name="Magnuson J."/>
            <person name="James T.Y."/>
            <person name="O'Malley M.A."/>
            <person name="Stajich J.E."/>
            <person name="Spatafora J.W."/>
            <person name="Visel A."/>
            <person name="Grigoriev I.V."/>
        </authorList>
    </citation>
    <scope>NUCLEOTIDE SEQUENCE [LARGE SCALE GENOMIC DNA]</scope>
    <source>
        <strain evidence="6 7">NRRL Y-17943</strain>
    </source>
</reference>
<comment type="subcellular location">
    <subcellularLocation>
        <location evidence="3">Nucleus</location>
    </subcellularLocation>
    <subcellularLocation>
        <location evidence="3">Cytoplasm</location>
    </subcellularLocation>
    <text evidence="3">Nucleus and/or cytoplasm.</text>
</comment>
<evidence type="ECO:0000256" key="2">
    <source>
        <dbReference type="ARBA" id="ARBA00023242"/>
    </source>
</evidence>
<feature type="region of interest" description="Disordered" evidence="4">
    <location>
        <begin position="852"/>
        <end position="997"/>
    </location>
</feature>
<evidence type="ECO:0000313" key="7">
    <source>
        <dbReference type="Proteomes" id="UP000193218"/>
    </source>
</evidence>
<dbReference type="RefSeq" id="XP_021873659.1">
    <property type="nucleotide sequence ID" value="XM_022018920.1"/>
</dbReference>
<keyword evidence="3" id="KW-0507">mRNA processing</keyword>
<evidence type="ECO:0000256" key="1">
    <source>
        <dbReference type="ARBA" id="ARBA00022737"/>
    </source>
</evidence>
<dbReference type="AlphaFoldDB" id="A0A1Y1UQX0"/>
<proteinExistence type="predicted"/>
<dbReference type="OrthoDB" id="26282at2759"/>
<dbReference type="GO" id="GO:0005737">
    <property type="term" value="C:cytoplasm"/>
    <property type="evidence" value="ECO:0007669"/>
    <property type="project" value="UniProtKB-SubCell"/>
</dbReference>
<feature type="compositionally biased region" description="Pro residues" evidence="4">
    <location>
        <begin position="897"/>
        <end position="909"/>
    </location>
</feature>
<dbReference type="Pfam" id="PF05843">
    <property type="entry name" value="Suf"/>
    <property type="match status" value="1"/>
</dbReference>
<dbReference type="InterPro" id="IPR008847">
    <property type="entry name" value="Suf"/>
</dbReference>
<dbReference type="GO" id="GO:0005634">
    <property type="term" value="C:nucleus"/>
    <property type="evidence" value="ECO:0007669"/>
    <property type="project" value="UniProtKB-SubCell"/>
</dbReference>
<sequence length="1072" mass="117132">MDPVAIVQQLKTLTDIEGDLADAALAVQASSNGADAAQGESEALASASDAADQDPLRTAEALESVLEGTMPPAPPRDTSSMETAQPSVSVIVSNPDADKINDVEHSAAQSLPQVEQPDADAAHAIDMQSSAVAHEAQEAIQKVVKNEAIPILPATDVDAPVEATSSVQPAATGGVVAESEMKSIPVDSVAPPAAQHGPDQSKSEPSQEEQWGALDSVISADQQFAQDAALLPSQTPFQSLEDPKIQADLPANLSIQSSSIVENPDLISAWRHDPKNSRTLLELFTFSVQRSEIIDARAWYTALSKVEASAVQPLLLMINLELSLSNFSEVESLFARALKGTNGEMTAAADVSIWKAYLHYIRRQNPITEGAADVEQIRTTISKAYEFALQQCGTDRESGEIWQEYISFVSEPNPKNTWETQQQMDSLRKIYQRAVCIPLNNVEILWKAYDAFESGLNKLTAKKFLAERSPAYMTARTALRELRALTEGLPHPALPPHPTFSDQDRSTVNAWKSYLRWEESNPLVIEDQAVLNHRIKYAFRQCLGDMRHFPELWHYAANWHITAGKKDEAAEVLQAGVEACPCSYLLTFTLADLEEDRGNFATCHEVYEALINRLNPEIDELKELVAAEVDRARGPEISKPTDDDAINGDDGLAEVTRLIDEREARGKHVAEQRGKDVADLATAASVVWIMYMRFAQRAEGLKAARGVFGKARKSPHVTWHTFEASAMLEYHSNKDSAVAIRIFELGFKLFSEDVDYVVRYLQFLLSINDDSNARALFERSASKIPAAKARPLWDTWARYEYLYGDLAGVHKLESRFAEVFPNDSPLKRFAQRFVYNGIDQVALRDLGFGKRLQGAPPPAPSTGGPIPGMPLTGSHHPPPAPVSLPPPAVNLDTAGVPSPPVKRPFPTSDPPRAQGRPRGSVDRSQSPSAKRYRPTASPPPPRRYPLPERERMPSTGRYDDRSSLPPQQGAPHARGGGSVPPYGGLPLPISHPGPLPPRGPPIPIANDHFDRSGLTKPLAWFIDSLPSARSFNGPVFRADDIMSLFNNISGDGLGVGAPTVPPVRTQGYPPRM</sequence>
<dbReference type="SMART" id="SM00386">
    <property type="entry name" value="HAT"/>
    <property type="match status" value="6"/>
</dbReference>
<dbReference type="InParanoid" id="A0A1Y1UQX0"/>
<feature type="compositionally biased region" description="Basic and acidic residues" evidence="4">
    <location>
        <begin position="945"/>
        <end position="962"/>
    </location>
</feature>
<feature type="compositionally biased region" description="Pro residues" evidence="4">
    <location>
        <begin position="876"/>
        <end position="888"/>
    </location>
</feature>
<dbReference type="InterPro" id="IPR011990">
    <property type="entry name" value="TPR-like_helical_dom_sf"/>
</dbReference>
<organism evidence="6 7">
    <name type="scientific">Kockovaella imperatae</name>
    <dbReference type="NCBI Taxonomy" id="4999"/>
    <lineage>
        <taxon>Eukaryota</taxon>
        <taxon>Fungi</taxon>
        <taxon>Dikarya</taxon>
        <taxon>Basidiomycota</taxon>
        <taxon>Agaricomycotina</taxon>
        <taxon>Tremellomycetes</taxon>
        <taxon>Tremellales</taxon>
        <taxon>Cuniculitremaceae</taxon>
        <taxon>Kockovaella</taxon>
    </lineage>
</organism>
<comment type="function">
    <text evidence="3">Component of the cleavage factor IA (CFIA) complex, which is involved in the endonucleolytic cleavage during polyadenylation-dependent pre-mRNA 3'-end formation.</text>
</comment>
<dbReference type="GeneID" id="33560729"/>
<keyword evidence="2 3" id="KW-0539">Nucleus</keyword>
<dbReference type="FunCoup" id="A0A1Y1UQX0">
    <property type="interactions" value="795"/>
</dbReference>
<dbReference type="SUPFAM" id="SSF48452">
    <property type="entry name" value="TPR-like"/>
    <property type="match status" value="2"/>
</dbReference>
<dbReference type="InterPro" id="IPR003107">
    <property type="entry name" value="HAT"/>
</dbReference>
<name>A0A1Y1UQX0_9TREE</name>